<evidence type="ECO:0000313" key="2">
    <source>
        <dbReference type="EMBL" id="TCK05393.1"/>
    </source>
</evidence>
<dbReference type="EMBL" id="SMFV01000002">
    <property type="protein sequence ID" value="TCK05393.1"/>
    <property type="molecule type" value="Genomic_DNA"/>
</dbReference>
<protein>
    <submittedName>
        <fullName evidence="2">Uncharacterized protein</fullName>
    </submittedName>
</protein>
<dbReference type="RefSeq" id="WP_132526063.1">
    <property type="nucleotide sequence ID" value="NZ_SMFV01000002.1"/>
</dbReference>
<organism evidence="2 3">
    <name type="scientific">Phorcysia thermohydrogeniphila</name>
    <dbReference type="NCBI Taxonomy" id="936138"/>
    <lineage>
        <taxon>Bacteria</taxon>
        <taxon>Pseudomonadati</taxon>
        <taxon>Aquificota</taxon>
        <taxon>Aquificia</taxon>
        <taxon>Desulfurobacteriales</taxon>
        <taxon>Desulfurobacteriaceae</taxon>
        <taxon>Phorcysia</taxon>
    </lineage>
</organism>
<accession>A0A4R1GET6</accession>
<comment type="caution">
    <text evidence="2">The sequence shown here is derived from an EMBL/GenBank/DDBJ whole genome shotgun (WGS) entry which is preliminary data.</text>
</comment>
<keyword evidence="1" id="KW-0472">Membrane</keyword>
<feature type="transmembrane region" description="Helical" evidence="1">
    <location>
        <begin position="37"/>
        <end position="62"/>
    </location>
</feature>
<keyword evidence="1" id="KW-1133">Transmembrane helix</keyword>
<gene>
    <name evidence="2" type="ORF">CLV27_0820</name>
</gene>
<name>A0A4R1GET6_9BACT</name>
<dbReference type="AlphaFoldDB" id="A0A4R1GET6"/>
<proteinExistence type="predicted"/>
<evidence type="ECO:0000256" key="1">
    <source>
        <dbReference type="SAM" id="Phobius"/>
    </source>
</evidence>
<dbReference type="OrthoDB" id="340214at2"/>
<sequence length="220" mass="25684">MNKELVQLAFLFLPGLLGDSILRKLTGVKRERVWQDFVSVFVFALLSYLLSEITLMGLNYCLDINIPLVFPILEDGNGNRQAYYLSVILGSIYGVSLGFLGAFIESRNFINKMGMRLKVSKRYGGEDVWSFFHKTFNKEFEWVIVRDHKTDLVYYGHIVAFSESEKERELLMSNVDVFSNETGEKLYSAEYIYICRNRYDLSIEIMREMNEERNERPEAD</sequence>
<keyword evidence="3" id="KW-1185">Reference proteome</keyword>
<evidence type="ECO:0000313" key="3">
    <source>
        <dbReference type="Proteomes" id="UP000295777"/>
    </source>
</evidence>
<reference evidence="2 3" key="1">
    <citation type="submission" date="2019-03" db="EMBL/GenBank/DDBJ databases">
        <title>Genomic Encyclopedia of Archaeal and Bacterial Type Strains, Phase II (KMG-II): from individual species to whole genera.</title>
        <authorList>
            <person name="Goeker M."/>
        </authorList>
    </citation>
    <scope>NUCLEOTIDE SEQUENCE [LARGE SCALE GENOMIC DNA]</scope>
    <source>
        <strain evidence="2 3">DSM 24425</strain>
    </source>
</reference>
<keyword evidence="1" id="KW-0812">Transmembrane</keyword>
<dbReference type="Proteomes" id="UP000295777">
    <property type="component" value="Unassembled WGS sequence"/>
</dbReference>
<feature type="transmembrane region" description="Helical" evidence="1">
    <location>
        <begin position="83"/>
        <end position="104"/>
    </location>
</feature>